<dbReference type="Proteomes" id="UP000298154">
    <property type="component" value="Unassembled WGS sequence"/>
</dbReference>
<feature type="domain" description="Glycine transporter" evidence="8">
    <location>
        <begin position="103"/>
        <end position="176"/>
    </location>
</feature>
<keyword evidence="3" id="KW-1003">Cell membrane</keyword>
<feature type="transmembrane region" description="Helical" evidence="7">
    <location>
        <begin position="41"/>
        <end position="62"/>
    </location>
</feature>
<evidence type="ECO:0000256" key="6">
    <source>
        <dbReference type="ARBA" id="ARBA00023136"/>
    </source>
</evidence>
<keyword evidence="6 7" id="KW-0472">Membrane</keyword>
<evidence type="ECO:0000256" key="3">
    <source>
        <dbReference type="ARBA" id="ARBA00022475"/>
    </source>
</evidence>
<dbReference type="AlphaFoldDB" id="A0A4R9ATB2"/>
<comment type="caution">
    <text evidence="9">The sequence shown here is derived from an EMBL/GenBank/DDBJ whole genome shotgun (WGS) entry which is preliminary data.</text>
</comment>
<evidence type="ECO:0000256" key="7">
    <source>
        <dbReference type="SAM" id="Phobius"/>
    </source>
</evidence>
<sequence length="250" mass="26249">MGQVNTESETLFEVIRFVDLAGVLANAILGGVAARTARLDIVGFVVLAIMSGLGGGMIRDTLLQQGSPAALLDPAYLIIAILGGVIAFFVTFNGRWTRRVLLLLDAFAVGCWAAVGVQKALDAGLGWLPAILLGMITAVGGGMVRDIMLLKVPTIFGGNTLYATSALLASIEMVILSQLGFVAVGTGVAILSGAALSLLAKRYGWVLPTGYALRIPKPILLLNPRAWRQRRLDARNAHNGNFPDDPGASV</sequence>
<keyword evidence="5 7" id="KW-1133">Transmembrane helix</keyword>
<dbReference type="EMBL" id="SOHK01000005">
    <property type="protein sequence ID" value="TFD68940.1"/>
    <property type="molecule type" value="Genomic_DNA"/>
</dbReference>
<feature type="transmembrane region" description="Helical" evidence="7">
    <location>
        <begin position="100"/>
        <end position="118"/>
    </location>
</feature>
<feature type="domain" description="Glycine transporter" evidence="8">
    <location>
        <begin position="17"/>
        <end position="90"/>
    </location>
</feature>
<name>A0A4R9ATB2_9MICO</name>
<organism evidence="9 10">
    <name type="scientific">Cryobacterium ruanii</name>
    <dbReference type="NCBI Taxonomy" id="1259197"/>
    <lineage>
        <taxon>Bacteria</taxon>
        <taxon>Bacillati</taxon>
        <taxon>Actinomycetota</taxon>
        <taxon>Actinomycetes</taxon>
        <taxon>Micrococcales</taxon>
        <taxon>Microbacteriaceae</taxon>
        <taxon>Cryobacterium</taxon>
    </lineage>
</organism>
<evidence type="ECO:0000313" key="9">
    <source>
        <dbReference type="EMBL" id="TFD68940.1"/>
    </source>
</evidence>
<evidence type="ECO:0000256" key="2">
    <source>
        <dbReference type="ARBA" id="ARBA00008193"/>
    </source>
</evidence>
<feature type="transmembrane region" description="Helical" evidence="7">
    <location>
        <begin position="181"/>
        <end position="200"/>
    </location>
</feature>
<feature type="transmembrane region" description="Helical" evidence="7">
    <location>
        <begin position="124"/>
        <end position="144"/>
    </location>
</feature>
<keyword evidence="4 7" id="KW-0812">Transmembrane</keyword>
<evidence type="ECO:0000313" key="10">
    <source>
        <dbReference type="Proteomes" id="UP000298154"/>
    </source>
</evidence>
<feature type="transmembrane region" description="Helical" evidence="7">
    <location>
        <begin position="74"/>
        <end position="93"/>
    </location>
</feature>
<accession>A0A4R9ATB2</accession>
<dbReference type="PANTHER" id="PTHR30506">
    <property type="entry name" value="INNER MEMBRANE PROTEIN"/>
    <property type="match status" value="1"/>
</dbReference>
<evidence type="ECO:0000256" key="4">
    <source>
        <dbReference type="ARBA" id="ARBA00022692"/>
    </source>
</evidence>
<evidence type="ECO:0000256" key="5">
    <source>
        <dbReference type="ARBA" id="ARBA00022989"/>
    </source>
</evidence>
<reference evidence="9 10" key="1">
    <citation type="submission" date="2019-03" db="EMBL/GenBank/DDBJ databases">
        <title>Genomics of glacier-inhabiting Cryobacterium strains.</title>
        <authorList>
            <person name="Liu Q."/>
            <person name="Xin Y.-H."/>
        </authorList>
    </citation>
    <scope>NUCLEOTIDE SEQUENCE [LARGE SCALE GENOMIC DNA]</scope>
    <source>
        <strain evidence="9 10">Sr36</strain>
    </source>
</reference>
<evidence type="ECO:0000256" key="1">
    <source>
        <dbReference type="ARBA" id="ARBA00004651"/>
    </source>
</evidence>
<proteinExistence type="inferred from homology"/>
<dbReference type="GO" id="GO:0005886">
    <property type="term" value="C:plasma membrane"/>
    <property type="evidence" value="ECO:0007669"/>
    <property type="project" value="UniProtKB-SubCell"/>
</dbReference>
<feature type="transmembrane region" description="Helical" evidence="7">
    <location>
        <begin position="156"/>
        <end position="175"/>
    </location>
</feature>
<gene>
    <name evidence="9" type="ORF">E3T47_03060</name>
</gene>
<dbReference type="Pfam" id="PF03458">
    <property type="entry name" value="Gly_transporter"/>
    <property type="match status" value="2"/>
</dbReference>
<keyword evidence="10" id="KW-1185">Reference proteome</keyword>
<comment type="subcellular location">
    <subcellularLocation>
        <location evidence="1">Cell membrane</location>
        <topology evidence="1">Multi-pass membrane protein</topology>
    </subcellularLocation>
</comment>
<dbReference type="OrthoDB" id="9791874at2"/>
<dbReference type="PANTHER" id="PTHR30506:SF3">
    <property type="entry name" value="UPF0126 INNER MEMBRANE PROTEIN YADS-RELATED"/>
    <property type="match status" value="1"/>
</dbReference>
<feature type="transmembrane region" description="Helical" evidence="7">
    <location>
        <begin position="14"/>
        <end position="34"/>
    </location>
</feature>
<evidence type="ECO:0000259" key="8">
    <source>
        <dbReference type="Pfam" id="PF03458"/>
    </source>
</evidence>
<comment type="similarity">
    <text evidence="2">Belongs to the UPF0126 family.</text>
</comment>
<dbReference type="InterPro" id="IPR005115">
    <property type="entry name" value="Gly_transporter"/>
</dbReference>
<protein>
    <submittedName>
        <fullName evidence="9">Trimeric intracellular cation channel family protein</fullName>
    </submittedName>
</protein>